<dbReference type="PANTHER" id="PTHR31323">
    <property type="entry name" value="MECHANOSENSITIVE ION CHANNEL PROTEIN MSY2"/>
    <property type="match status" value="1"/>
</dbReference>
<dbReference type="SUPFAM" id="SSF50182">
    <property type="entry name" value="Sm-like ribonucleoproteins"/>
    <property type="match status" value="1"/>
</dbReference>
<dbReference type="InterPro" id="IPR023408">
    <property type="entry name" value="MscS_beta-dom_sf"/>
</dbReference>
<dbReference type="Proteomes" id="UP000279236">
    <property type="component" value="Unassembled WGS sequence"/>
</dbReference>
<feature type="compositionally biased region" description="Low complexity" evidence="7">
    <location>
        <begin position="873"/>
        <end position="889"/>
    </location>
</feature>
<feature type="compositionally biased region" description="Polar residues" evidence="7">
    <location>
        <begin position="836"/>
        <end position="853"/>
    </location>
</feature>
<feature type="region of interest" description="Disordered" evidence="7">
    <location>
        <begin position="1"/>
        <end position="195"/>
    </location>
</feature>
<keyword evidence="6" id="KW-0256">Endoplasmic reticulum</keyword>
<evidence type="ECO:0000313" key="10">
    <source>
        <dbReference type="EMBL" id="RSH84174.1"/>
    </source>
</evidence>
<dbReference type="PROSITE" id="PS50222">
    <property type="entry name" value="EF_HAND_2"/>
    <property type="match status" value="1"/>
</dbReference>
<dbReference type="InterPro" id="IPR006685">
    <property type="entry name" value="MscS_channel_2nd"/>
</dbReference>
<dbReference type="InterPro" id="IPR011992">
    <property type="entry name" value="EF-hand-dom_pair"/>
</dbReference>
<dbReference type="InterPro" id="IPR058650">
    <property type="entry name" value="Msy1/2-like"/>
</dbReference>
<comment type="similarity">
    <text evidence="2 6">Belongs to the MscS (TC 1.A.23) family.</text>
</comment>
<dbReference type="InterPro" id="IPR010920">
    <property type="entry name" value="LSM_dom_sf"/>
</dbReference>
<sequence length="889" mass="97951">MQGQPQGPSANQDGRVQEHDYAQRSEMGSLSYLNAGNDDHLVRDYSVDGQQQAMADEQGAGEHYDMTTLHSTDSRTRLHHPQEGYQLPPGAGDGSVTHGRVPGGQPVVQQVQYPPPKATPAPPNPIRDHEHFQTVPLNDLAMPSSTSSSPPPNPHKVRGVLGMFANGSQSTQTTVNSEKEKPGRPRHPRNGSWDVLQNSEWDEYNPATANKERLRFADGDAGTNAFSRLYLWCLNQGIVMRWLVFIVPVLIVLWIPGIVDVAGVDNAKVWGTRLLWWSIWLTVVWVGFWVCKAFFMIFPHIYRQTVVTILPSAGRYTGVVANLGKYAKFILWAGINYIAYQPLIKTRNSADSSSQSHNIITIINALLLTILLCFVALGVEKLVIQLIALSFHQDAYADRIAEQKHQIKVLTILYTNSHDIPGRSDTLSDSASANTKASQMPKVAMRRALRGLKSVAQNTTTALGNVASEMTGSTALQTNSPQNKVITAISSANKSRLLARRLFYSFRTPGADHLTLADVARFFPSLEEAEGAFEIFDRDGNGDATRDEIDSTLLDIHRDRISLEASIRDLDGAVSRLDEILLAVVLVVCVVIFAALVVSNQTSTTSFVSGIGTYILSLNPYDVGDRVIIGDETLIVAKVELLSTAFKRASGHYIWWGNNQLSTKMIENVRRSGATSETFAFDVAFDTSFESLQALRAAMLRFVTQNNRDFQPIFDVIVSNFESQDKLSLKADIRFKQSAQQGAARVQRRNKWICQLKLELARLHIWGPAGAGNPSPAPAAPTRYTEVPWDEVREAEHAEAPPVFNTSTAVSQLTSHRRVDSTLDLLGEAESLPPTRANSPGPNAPFQQYSTSIAPAAMERLDSNGRRPINTVQQTGQRQYYSSSSGSHA</sequence>
<evidence type="ECO:0000259" key="9">
    <source>
        <dbReference type="PROSITE" id="PS50222"/>
    </source>
</evidence>
<gene>
    <name evidence="10" type="ORF">EHS24_005680</name>
</gene>
<evidence type="ECO:0000256" key="6">
    <source>
        <dbReference type="PIRNR" id="PIRNR017209"/>
    </source>
</evidence>
<organism evidence="10 11">
    <name type="scientific">Apiotrichum porosum</name>
    <dbReference type="NCBI Taxonomy" id="105984"/>
    <lineage>
        <taxon>Eukaryota</taxon>
        <taxon>Fungi</taxon>
        <taxon>Dikarya</taxon>
        <taxon>Basidiomycota</taxon>
        <taxon>Agaricomycotina</taxon>
        <taxon>Tremellomycetes</taxon>
        <taxon>Trichosporonales</taxon>
        <taxon>Trichosporonaceae</taxon>
        <taxon>Apiotrichum</taxon>
    </lineage>
</organism>
<dbReference type="GO" id="GO:0006874">
    <property type="term" value="P:intracellular calcium ion homeostasis"/>
    <property type="evidence" value="ECO:0007669"/>
    <property type="project" value="TreeGrafter"/>
</dbReference>
<feature type="transmembrane region" description="Helical" evidence="8">
    <location>
        <begin position="275"/>
        <end position="298"/>
    </location>
</feature>
<dbReference type="Pfam" id="PF00924">
    <property type="entry name" value="MS_channel_2nd"/>
    <property type="match status" value="1"/>
</dbReference>
<feature type="compositionally biased region" description="Pro residues" evidence="7">
    <location>
        <begin position="113"/>
        <end position="125"/>
    </location>
</feature>
<evidence type="ECO:0000256" key="1">
    <source>
        <dbReference type="ARBA" id="ARBA00004127"/>
    </source>
</evidence>
<evidence type="ECO:0000256" key="2">
    <source>
        <dbReference type="ARBA" id="ARBA00008017"/>
    </source>
</evidence>
<feature type="compositionally biased region" description="Low complexity" evidence="7">
    <location>
        <begin position="103"/>
        <end position="112"/>
    </location>
</feature>
<dbReference type="Pfam" id="PF25886">
    <property type="entry name" value="Msy1"/>
    <property type="match status" value="1"/>
</dbReference>
<comment type="caution">
    <text evidence="10">The sequence shown here is derived from an EMBL/GenBank/DDBJ whole genome shotgun (WGS) entry which is preliminary data.</text>
</comment>
<evidence type="ECO:0000256" key="8">
    <source>
        <dbReference type="SAM" id="Phobius"/>
    </source>
</evidence>
<reference evidence="10 11" key="1">
    <citation type="submission" date="2018-11" db="EMBL/GenBank/DDBJ databases">
        <title>Genome sequence of Apiotrichum porosum DSM 27194.</title>
        <authorList>
            <person name="Aliyu H."/>
            <person name="Gorte O."/>
            <person name="Ochsenreither K."/>
        </authorList>
    </citation>
    <scope>NUCLEOTIDE SEQUENCE [LARGE SCALE GENOMIC DNA]</scope>
    <source>
        <strain evidence="10 11">DSM 27194</strain>
    </source>
</reference>
<name>A0A427XZ52_9TREE</name>
<dbReference type="RefSeq" id="XP_028477622.1">
    <property type="nucleotide sequence ID" value="XM_028621170.1"/>
</dbReference>
<dbReference type="OrthoDB" id="544685at2759"/>
<feature type="transmembrane region" description="Helical" evidence="8">
    <location>
        <begin position="359"/>
        <end position="379"/>
    </location>
</feature>
<feature type="compositionally biased region" description="Basic and acidic residues" evidence="7">
    <location>
        <begin position="37"/>
        <end position="46"/>
    </location>
</feature>
<keyword evidence="11" id="KW-1185">Reference proteome</keyword>
<evidence type="ECO:0000256" key="5">
    <source>
        <dbReference type="ARBA" id="ARBA00023136"/>
    </source>
</evidence>
<dbReference type="EMBL" id="RSCE01000003">
    <property type="protein sequence ID" value="RSH84174.1"/>
    <property type="molecule type" value="Genomic_DNA"/>
</dbReference>
<keyword evidence="5 6" id="KW-0472">Membrane</keyword>
<feature type="transmembrane region" description="Helical" evidence="8">
    <location>
        <begin position="580"/>
        <end position="598"/>
    </location>
</feature>
<dbReference type="Gene3D" id="1.10.238.10">
    <property type="entry name" value="EF-hand"/>
    <property type="match status" value="1"/>
</dbReference>
<evidence type="ECO:0000256" key="3">
    <source>
        <dbReference type="ARBA" id="ARBA00022692"/>
    </source>
</evidence>
<proteinExistence type="inferred from homology"/>
<feature type="domain" description="EF-hand" evidence="9">
    <location>
        <begin position="524"/>
        <end position="559"/>
    </location>
</feature>
<accession>A0A427XZ52</accession>
<feature type="compositionally biased region" description="Polar residues" evidence="7">
    <location>
        <begin position="1"/>
        <end position="14"/>
    </location>
</feature>
<dbReference type="GeneID" id="39590223"/>
<dbReference type="GO" id="GO:0005789">
    <property type="term" value="C:endoplasmic reticulum membrane"/>
    <property type="evidence" value="ECO:0007669"/>
    <property type="project" value="UniProtKB-SubCell"/>
</dbReference>
<comment type="subcellular location">
    <subcellularLocation>
        <location evidence="1">Endomembrane system</location>
        <topology evidence="1">Multi-pass membrane protein</topology>
    </subcellularLocation>
    <subcellularLocation>
        <location evidence="6">Endoplasmic reticulum membrane</location>
    </subcellularLocation>
</comment>
<dbReference type="GO" id="GO:0005262">
    <property type="term" value="F:calcium channel activity"/>
    <property type="evidence" value="ECO:0007669"/>
    <property type="project" value="TreeGrafter"/>
</dbReference>
<keyword evidence="4 8" id="KW-1133">Transmembrane helix</keyword>
<feature type="compositionally biased region" description="Polar residues" evidence="7">
    <location>
        <begin position="166"/>
        <end position="176"/>
    </location>
</feature>
<dbReference type="PIRSF" id="PIRSF017209">
    <property type="entry name" value="Memb_At2g17000_prd"/>
    <property type="match status" value="1"/>
</dbReference>
<feature type="region of interest" description="Disordered" evidence="7">
    <location>
        <begin position="830"/>
        <end position="889"/>
    </location>
</feature>
<dbReference type="Gene3D" id="2.30.30.60">
    <property type="match status" value="1"/>
</dbReference>
<evidence type="ECO:0000256" key="7">
    <source>
        <dbReference type="SAM" id="MobiDB-lite"/>
    </source>
</evidence>
<evidence type="ECO:0000313" key="11">
    <source>
        <dbReference type="Proteomes" id="UP000279236"/>
    </source>
</evidence>
<dbReference type="AlphaFoldDB" id="A0A427XZ52"/>
<dbReference type="InterPro" id="IPR002048">
    <property type="entry name" value="EF_hand_dom"/>
</dbReference>
<dbReference type="GO" id="GO:0005509">
    <property type="term" value="F:calcium ion binding"/>
    <property type="evidence" value="ECO:0007669"/>
    <property type="project" value="InterPro"/>
</dbReference>
<feature type="transmembrane region" description="Helical" evidence="8">
    <location>
        <begin position="319"/>
        <end position="339"/>
    </location>
</feature>
<feature type="compositionally biased region" description="Basic and acidic residues" evidence="7">
    <location>
        <begin position="72"/>
        <end position="82"/>
    </location>
</feature>
<protein>
    <recommendedName>
        <fullName evidence="6">Mechanosensitive ion channel protein</fullName>
    </recommendedName>
</protein>
<keyword evidence="3 8" id="KW-0812">Transmembrane</keyword>
<dbReference type="PANTHER" id="PTHR31323:SF15">
    <property type="entry name" value="MECHANOSENSITIVE ION CHANNEL PROTEIN MSY1"/>
    <property type="match status" value="1"/>
</dbReference>
<dbReference type="STRING" id="105984.A0A427XZ52"/>
<feature type="transmembrane region" description="Helical" evidence="8">
    <location>
        <begin position="238"/>
        <end position="255"/>
    </location>
</feature>
<dbReference type="SUPFAM" id="SSF47473">
    <property type="entry name" value="EF-hand"/>
    <property type="match status" value="1"/>
</dbReference>
<evidence type="ECO:0000256" key="4">
    <source>
        <dbReference type="ARBA" id="ARBA00022989"/>
    </source>
</evidence>
<dbReference type="InterPro" id="IPR016688">
    <property type="entry name" value="MscS-like_plants/fungi"/>
</dbReference>